<evidence type="ECO:0000313" key="2">
    <source>
        <dbReference type="Proteomes" id="UP000298460"/>
    </source>
</evidence>
<dbReference type="RefSeq" id="WP_135549218.1">
    <property type="nucleotide sequence ID" value="NZ_SPQQ01000006.1"/>
</dbReference>
<dbReference type="InterPro" id="IPR021321">
    <property type="entry name" value="DUF2922"/>
</dbReference>
<dbReference type="EMBL" id="SPQQ01000006">
    <property type="protein sequence ID" value="TGE37008.1"/>
    <property type="molecule type" value="Genomic_DNA"/>
</dbReference>
<comment type="caution">
    <text evidence="1">The sequence shown here is derived from an EMBL/GenBank/DDBJ whole genome shotgun (WGS) entry which is preliminary data.</text>
</comment>
<dbReference type="Pfam" id="PF11148">
    <property type="entry name" value="DUF2922"/>
    <property type="match status" value="1"/>
</dbReference>
<dbReference type="OrthoDB" id="9795264at2"/>
<reference evidence="1 2" key="1">
    <citation type="submission" date="2019-03" db="EMBL/GenBank/DDBJ databases">
        <title>Draft Genome Sequence of Desulfosporosinus fructosivorans Strain 63.6F, Isolated from Marine Sediment in the Baltic Sea.</title>
        <authorList>
            <person name="Hausmann B."/>
            <person name="Vandieken V."/>
            <person name="Pjevac P."/>
            <person name="Schreck K."/>
            <person name="Herbold C.W."/>
            <person name="Loy A."/>
        </authorList>
    </citation>
    <scope>NUCLEOTIDE SEQUENCE [LARGE SCALE GENOMIC DNA]</scope>
    <source>
        <strain evidence="1 2">63.6F</strain>
    </source>
</reference>
<dbReference type="Proteomes" id="UP000298460">
    <property type="component" value="Unassembled WGS sequence"/>
</dbReference>
<protein>
    <submittedName>
        <fullName evidence="1">DUF2922 domain-containing protein</fullName>
    </submittedName>
</protein>
<organism evidence="1 2">
    <name type="scientific">Desulfosporosinus fructosivorans</name>
    <dbReference type="NCBI Taxonomy" id="2018669"/>
    <lineage>
        <taxon>Bacteria</taxon>
        <taxon>Bacillati</taxon>
        <taxon>Bacillota</taxon>
        <taxon>Clostridia</taxon>
        <taxon>Eubacteriales</taxon>
        <taxon>Desulfitobacteriaceae</taxon>
        <taxon>Desulfosporosinus</taxon>
    </lineage>
</organism>
<accession>A0A4Z0R2M0</accession>
<name>A0A4Z0R2M0_9FIRM</name>
<proteinExistence type="predicted"/>
<sequence length="79" mass="8385">MAVTTSRVLRLTFTTAGAKTFAITVPNPKVDLQQAEAVAAMNSIIASDLFLTSSGALTGIRDIRVIDTTTDDLFDQPQA</sequence>
<keyword evidence="2" id="KW-1185">Reference proteome</keyword>
<dbReference type="AlphaFoldDB" id="A0A4Z0R2M0"/>
<gene>
    <name evidence="1" type="ORF">E4K67_18150</name>
</gene>
<evidence type="ECO:0000313" key="1">
    <source>
        <dbReference type="EMBL" id="TGE37008.1"/>
    </source>
</evidence>